<comment type="caution">
    <text evidence="1">The sequence shown here is derived from an EMBL/GenBank/DDBJ whole genome shotgun (WGS) entry which is preliminary data.</text>
</comment>
<name>A0A8J2JC27_9HEXA</name>
<dbReference type="Proteomes" id="UP000708208">
    <property type="component" value="Unassembled WGS sequence"/>
</dbReference>
<keyword evidence="3" id="KW-1185">Reference proteome</keyword>
<evidence type="ECO:0000313" key="2">
    <source>
        <dbReference type="EMBL" id="CAG7726034.1"/>
    </source>
</evidence>
<dbReference type="EMBL" id="CAJVCH010129887">
    <property type="protein sequence ID" value="CAG7726034.1"/>
    <property type="molecule type" value="Genomic_DNA"/>
</dbReference>
<gene>
    <name evidence="2" type="ORF">AFUS01_LOCUS14965</name>
    <name evidence="1" type="ORF">AFUS01_LOCUS6935</name>
</gene>
<evidence type="ECO:0000313" key="1">
    <source>
        <dbReference type="EMBL" id="CAG7717478.1"/>
    </source>
</evidence>
<organism evidence="1 3">
    <name type="scientific">Allacma fusca</name>
    <dbReference type="NCBI Taxonomy" id="39272"/>
    <lineage>
        <taxon>Eukaryota</taxon>
        <taxon>Metazoa</taxon>
        <taxon>Ecdysozoa</taxon>
        <taxon>Arthropoda</taxon>
        <taxon>Hexapoda</taxon>
        <taxon>Collembola</taxon>
        <taxon>Symphypleona</taxon>
        <taxon>Sminthuridae</taxon>
        <taxon>Allacma</taxon>
    </lineage>
</organism>
<protein>
    <submittedName>
        <fullName evidence="1">Uncharacterized protein</fullName>
    </submittedName>
</protein>
<accession>A0A8J2JC27</accession>
<sequence length="15" mass="1698">KGFGLTLLKTKTFPF</sequence>
<reference evidence="1" key="1">
    <citation type="submission" date="2021-06" db="EMBL/GenBank/DDBJ databases">
        <authorList>
            <person name="Hodson N. C."/>
            <person name="Mongue J. A."/>
            <person name="Jaron S. K."/>
        </authorList>
    </citation>
    <scope>NUCLEOTIDE SEQUENCE</scope>
</reference>
<proteinExistence type="predicted"/>
<dbReference type="EMBL" id="CAJVCH010046210">
    <property type="protein sequence ID" value="CAG7717478.1"/>
    <property type="molecule type" value="Genomic_DNA"/>
</dbReference>
<feature type="non-terminal residue" evidence="1">
    <location>
        <position position="1"/>
    </location>
</feature>
<evidence type="ECO:0000313" key="3">
    <source>
        <dbReference type="Proteomes" id="UP000708208"/>
    </source>
</evidence>